<proteinExistence type="predicted"/>
<keyword evidence="3" id="KW-1185">Reference proteome</keyword>
<organism evidence="2 3">
    <name type="scientific">Actinomycetospora rhizophila</name>
    <dbReference type="NCBI Taxonomy" id="1416876"/>
    <lineage>
        <taxon>Bacteria</taxon>
        <taxon>Bacillati</taxon>
        <taxon>Actinomycetota</taxon>
        <taxon>Actinomycetes</taxon>
        <taxon>Pseudonocardiales</taxon>
        <taxon>Pseudonocardiaceae</taxon>
        <taxon>Actinomycetospora</taxon>
    </lineage>
</organism>
<evidence type="ECO:0000256" key="1">
    <source>
        <dbReference type="SAM" id="MobiDB-lite"/>
    </source>
</evidence>
<dbReference type="RefSeq" id="WP_378023909.1">
    <property type="nucleotide sequence ID" value="NZ_JBHSKG010000018.1"/>
</dbReference>
<feature type="region of interest" description="Disordered" evidence="1">
    <location>
        <begin position="1"/>
        <end position="31"/>
    </location>
</feature>
<evidence type="ECO:0000313" key="2">
    <source>
        <dbReference type="EMBL" id="MFC5141768.1"/>
    </source>
</evidence>
<gene>
    <name evidence="2" type="ORF">ACFPK1_26280</name>
</gene>
<name>A0ABV9ZJU2_9PSEU</name>
<dbReference type="Proteomes" id="UP001596175">
    <property type="component" value="Unassembled WGS sequence"/>
</dbReference>
<accession>A0ABV9ZJU2</accession>
<comment type="caution">
    <text evidence="2">The sequence shown here is derived from an EMBL/GenBank/DDBJ whole genome shotgun (WGS) entry which is preliminary data.</text>
</comment>
<reference evidence="3" key="1">
    <citation type="journal article" date="2019" name="Int. J. Syst. Evol. Microbiol.">
        <title>The Global Catalogue of Microorganisms (GCM) 10K type strain sequencing project: providing services to taxonomists for standard genome sequencing and annotation.</title>
        <authorList>
            <consortium name="The Broad Institute Genomics Platform"/>
            <consortium name="The Broad Institute Genome Sequencing Center for Infectious Disease"/>
            <person name="Wu L."/>
            <person name="Ma J."/>
        </authorList>
    </citation>
    <scope>NUCLEOTIDE SEQUENCE [LARGE SCALE GENOMIC DNA]</scope>
    <source>
        <strain evidence="3">XZYJ18</strain>
    </source>
</reference>
<evidence type="ECO:0008006" key="4">
    <source>
        <dbReference type="Google" id="ProtNLM"/>
    </source>
</evidence>
<protein>
    <recommendedName>
        <fullName evidence="4">Small secreted domain DUF320</fullName>
    </recommendedName>
</protein>
<feature type="region of interest" description="Disordered" evidence="1">
    <location>
        <begin position="108"/>
        <end position="136"/>
    </location>
</feature>
<dbReference type="EMBL" id="JBHSKG010000018">
    <property type="protein sequence ID" value="MFC5141768.1"/>
    <property type="molecule type" value="Genomic_DNA"/>
</dbReference>
<evidence type="ECO:0000313" key="3">
    <source>
        <dbReference type="Proteomes" id="UP001596175"/>
    </source>
</evidence>
<sequence>MVDRYCPPRGIPMSPVKAPRRRPGPGRTMRKDITVGFLRQSVLAATLIGAGIASTTGSALAHESDADQNGFANVDSIQTITPANACNNDVPVNALGVQVPVEDVSAAVPALSGDSDGAAAQPESQACGSSVDGDAN</sequence>